<evidence type="ECO:0000313" key="5">
    <source>
        <dbReference type="Proteomes" id="UP000327013"/>
    </source>
</evidence>
<protein>
    <recommendedName>
        <fullName evidence="6">NAD(P)-binding domain-containing protein</fullName>
    </recommendedName>
</protein>
<keyword evidence="3" id="KW-0413">Isomerase</keyword>
<sequence length="82" mass="9076">MACFFFTKDILQGKTIDAYQTQEEKEVARDFTYIDDVMKGCLGALDTARKSTSSSGKKRGPAQLRVYNLGNTSPVPVGKFSF</sequence>
<evidence type="ECO:0000313" key="4">
    <source>
        <dbReference type="EMBL" id="KAE8124753.1"/>
    </source>
</evidence>
<dbReference type="EMBL" id="CM017328">
    <property type="protein sequence ID" value="KAE8124753.1"/>
    <property type="molecule type" value="Genomic_DNA"/>
</dbReference>
<dbReference type="Gene3D" id="3.40.50.720">
    <property type="entry name" value="NAD(P)-binding Rossmann-like Domain"/>
    <property type="match status" value="1"/>
</dbReference>
<evidence type="ECO:0000256" key="2">
    <source>
        <dbReference type="ARBA" id="ARBA00023027"/>
    </source>
</evidence>
<organism evidence="4 5">
    <name type="scientific">Carpinus fangiana</name>
    <dbReference type="NCBI Taxonomy" id="176857"/>
    <lineage>
        <taxon>Eukaryota</taxon>
        <taxon>Viridiplantae</taxon>
        <taxon>Streptophyta</taxon>
        <taxon>Embryophyta</taxon>
        <taxon>Tracheophyta</taxon>
        <taxon>Spermatophyta</taxon>
        <taxon>Magnoliopsida</taxon>
        <taxon>eudicotyledons</taxon>
        <taxon>Gunneridae</taxon>
        <taxon>Pentapetalae</taxon>
        <taxon>rosids</taxon>
        <taxon>fabids</taxon>
        <taxon>Fagales</taxon>
        <taxon>Betulaceae</taxon>
        <taxon>Carpinus</taxon>
    </lineage>
</organism>
<gene>
    <name evidence="4" type="ORF">FH972_019610</name>
</gene>
<comment type="similarity">
    <text evidence="1">Belongs to the NAD(P)-dependent epimerase/dehydratase family.</text>
</comment>
<dbReference type="GO" id="GO:0016853">
    <property type="term" value="F:isomerase activity"/>
    <property type="evidence" value="ECO:0007669"/>
    <property type="project" value="UniProtKB-KW"/>
</dbReference>
<evidence type="ECO:0008006" key="6">
    <source>
        <dbReference type="Google" id="ProtNLM"/>
    </source>
</evidence>
<accession>A0A5N6RU60</accession>
<dbReference type="PANTHER" id="PTHR43574">
    <property type="entry name" value="EPIMERASE-RELATED"/>
    <property type="match status" value="1"/>
</dbReference>
<evidence type="ECO:0000256" key="1">
    <source>
        <dbReference type="ARBA" id="ARBA00007637"/>
    </source>
</evidence>
<dbReference type="AlphaFoldDB" id="A0A5N6RU60"/>
<dbReference type="Proteomes" id="UP000327013">
    <property type="component" value="Chromosome 8"/>
</dbReference>
<keyword evidence="2" id="KW-0520">NAD</keyword>
<name>A0A5N6RU60_9ROSI</name>
<dbReference type="OrthoDB" id="1713649at2759"/>
<evidence type="ECO:0000256" key="3">
    <source>
        <dbReference type="ARBA" id="ARBA00023235"/>
    </source>
</evidence>
<keyword evidence="5" id="KW-1185">Reference proteome</keyword>
<dbReference type="PRINTS" id="PR01713">
    <property type="entry name" value="NUCEPIMERASE"/>
</dbReference>
<proteinExistence type="inferred from homology"/>
<reference evidence="4 5" key="1">
    <citation type="submission" date="2019-06" db="EMBL/GenBank/DDBJ databases">
        <title>A chromosomal-level reference genome of Carpinus fangiana (Coryloideae, Betulaceae).</title>
        <authorList>
            <person name="Yang X."/>
            <person name="Wang Z."/>
            <person name="Zhang L."/>
            <person name="Hao G."/>
            <person name="Liu J."/>
            <person name="Yang Y."/>
        </authorList>
    </citation>
    <scope>NUCLEOTIDE SEQUENCE [LARGE SCALE GENOMIC DNA]</scope>
    <source>
        <strain evidence="4">Cfa_2016G</strain>
        <tissue evidence="4">Leaf</tissue>
    </source>
</reference>